<dbReference type="Gene3D" id="2.60.120.230">
    <property type="match status" value="1"/>
</dbReference>
<dbReference type="RefSeq" id="WP_207327364.1">
    <property type="nucleotide sequence ID" value="NZ_JAFMYW010000001.1"/>
</dbReference>
<dbReference type="InterPro" id="IPR008977">
    <property type="entry name" value="PHM/PNGase_F_dom_sf"/>
</dbReference>
<dbReference type="Pfam" id="PF03712">
    <property type="entry name" value="Cu2_monoox_C"/>
    <property type="match status" value="1"/>
</dbReference>
<reference evidence="3 4" key="1">
    <citation type="submission" date="2021-03" db="EMBL/GenBank/DDBJ databases">
        <title>Fibrella sp. HMF5405 genome sequencing and assembly.</title>
        <authorList>
            <person name="Kang H."/>
            <person name="Kim H."/>
            <person name="Bae S."/>
            <person name="Joh K."/>
        </authorList>
    </citation>
    <scope>NUCLEOTIDE SEQUENCE [LARGE SCALE GENOMIC DNA]</scope>
    <source>
        <strain evidence="3 4">HMF5405</strain>
    </source>
</reference>
<accession>A0ABS3JBT0</accession>
<keyword evidence="1" id="KW-1015">Disulfide bond</keyword>
<dbReference type="PROSITE" id="PS51257">
    <property type="entry name" value="PROKAR_LIPOPROTEIN"/>
    <property type="match status" value="1"/>
</dbReference>
<keyword evidence="4" id="KW-1185">Reference proteome</keyword>
<name>A0ABS3JBT0_9BACT</name>
<dbReference type="EMBL" id="JAFMYW010000001">
    <property type="protein sequence ID" value="MBO0947455.1"/>
    <property type="molecule type" value="Genomic_DNA"/>
</dbReference>
<comment type="caution">
    <text evidence="3">The sequence shown here is derived from an EMBL/GenBank/DDBJ whole genome shotgun (WGS) entry which is preliminary data.</text>
</comment>
<evidence type="ECO:0000313" key="3">
    <source>
        <dbReference type="EMBL" id="MBO0947455.1"/>
    </source>
</evidence>
<dbReference type="SUPFAM" id="SSF49742">
    <property type="entry name" value="PHM/PNGase F"/>
    <property type="match status" value="1"/>
</dbReference>
<evidence type="ECO:0000259" key="2">
    <source>
        <dbReference type="Pfam" id="PF03712"/>
    </source>
</evidence>
<proteinExistence type="predicted"/>
<feature type="domain" description="Copper type II ascorbate-dependent monooxygenase C-terminal" evidence="2">
    <location>
        <begin position="364"/>
        <end position="451"/>
    </location>
</feature>
<protein>
    <recommendedName>
        <fullName evidence="2">Copper type II ascorbate-dependent monooxygenase C-terminal domain-containing protein</fullName>
    </recommendedName>
</protein>
<evidence type="ECO:0000256" key="1">
    <source>
        <dbReference type="ARBA" id="ARBA00023157"/>
    </source>
</evidence>
<gene>
    <name evidence="3" type="ORF">J2I46_02595</name>
</gene>
<dbReference type="InterPro" id="IPR014784">
    <property type="entry name" value="Cu2_ascorb_mOase-like_C"/>
</dbReference>
<evidence type="ECO:0000313" key="4">
    <source>
        <dbReference type="Proteomes" id="UP000664628"/>
    </source>
</evidence>
<dbReference type="Proteomes" id="UP000664628">
    <property type="component" value="Unassembled WGS sequence"/>
</dbReference>
<dbReference type="InterPro" id="IPR024548">
    <property type="entry name" value="Cu2_monoox_C"/>
</dbReference>
<sequence length="453" mass="48911">MTTRVLLTATLGAALLIASCKKNTDVATPDSAKTSFELIQDRILTPSCATAGCHASEADASFRQHGLVLAAGVAFKNLVGIDPKNAESMADGQKRVKPFVALESLLYHKLNVGASHHSGKSYGNPMPLGSDPLSVGQIEFVRRWIDGGALATGNIIDPTLLDDKTPSGASNSSFTAPAAPASGLGFQMKVDAFDVATNFEREIFVRRAVGNPTDIYVNRFTVNMRSGSHHFIAYDFENKTIAPPLNQVRDLRNPDGTLNLLTAIQMSNHTYLMGSPNAAFEYKFPEGAALLIPANSSFDLNVHYVNKGSSVIKGESYINLYTTPQASVTKVVKTLNMSNTSLAIPAGARKTFSKSFTVAKPSLILTLTSHMHKLGEKFVIRIKGGARDGEIVYTTTDWEHPDVINFATPIQLAKGEGLTSEITYNNTTTKAVQFGLTSDDEMGIIFGYYYEIN</sequence>
<organism evidence="3 4">
    <name type="scientific">Fibrella forsythiae</name>
    <dbReference type="NCBI Taxonomy" id="2817061"/>
    <lineage>
        <taxon>Bacteria</taxon>
        <taxon>Pseudomonadati</taxon>
        <taxon>Bacteroidota</taxon>
        <taxon>Cytophagia</taxon>
        <taxon>Cytophagales</taxon>
        <taxon>Spirosomataceae</taxon>
        <taxon>Fibrella</taxon>
    </lineage>
</organism>